<dbReference type="EC" id="2.4.-.-" evidence="3"/>
<dbReference type="RefSeq" id="WP_346756318.1">
    <property type="nucleotide sequence ID" value="NZ_JAUJEB010000001.1"/>
</dbReference>
<dbReference type="Proteomes" id="UP001172083">
    <property type="component" value="Unassembled WGS sequence"/>
</dbReference>
<dbReference type="SUPFAM" id="SSF53756">
    <property type="entry name" value="UDP-Glycosyltransferase/glycogen phosphorylase"/>
    <property type="match status" value="1"/>
</dbReference>
<dbReference type="Pfam" id="PF00534">
    <property type="entry name" value="Glycos_transf_1"/>
    <property type="match status" value="1"/>
</dbReference>
<protein>
    <submittedName>
        <fullName evidence="3">Glycosyltransferase</fullName>
        <ecNumber evidence="3">2.4.-.-</ecNumber>
    </submittedName>
</protein>
<evidence type="ECO:0000259" key="1">
    <source>
        <dbReference type="Pfam" id="PF00534"/>
    </source>
</evidence>
<accession>A0ABT8KZS0</accession>
<evidence type="ECO:0000259" key="2">
    <source>
        <dbReference type="Pfam" id="PF13439"/>
    </source>
</evidence>
<keyword evidence="3" id="KW-0328">Glycosyltransferase</keyword>
<gene>
    <name evidence="3" type="ORF">QQ020_02945</name>
</gene>
<feature type="domain" description="Glycosyl transferase family 1" evidence="1">
    <location>
        <begin position="172"/>
        <end position="331"/>
    </location>
</feature>
<dbReference type="PANTHER" id="PTHR12526">
    <property type="entry name" value="GLYCOSYLTRANSFERASE"/>
    <property type="match status" value="1"/>
</dbReference>
<dbReference type="EMBL" id="JAUJEB010000001">
    <property type="protein sequence ID" value="MDN5210982.1"/>
    <property type="molecule type" value="Genomic_DNA"/>
</dbReference>
<organism evidence="3 4">
    <name type="scientific">Agaribacillus aureus</name>
    <dbReference type="NCBI Taxonomy" id="3051825"/>
    <lineage>
        <taxon>Bacteria</taxon>
        <taxon>Pseudomonadati</taxon>
        <taxon>Bacteroidota</taxon>
        <taxon>Cytophagia</taxon>
        <taxon>Cytophagales</taxon>
        <taxon>Splendidivirgaceae</taxon>
        <taxon>Agaribacillus</taxon>
    </lineage>
</organism>
<name>A0ABT8KZS0_9BACT</name>
<dbReference type="Pfam" id="PF13439">
    <property type="entry name" value="Glyco_transf_4"/>
    <property type="match status" value="1"/>
</dbReference>
<dbReference type="Gene3D" id="3.40.50.2000">
    <property type="entry name" value="Glycogen Phosphorylase B"/>
    <property type="match status" value="2"/>
</dbReference>
<sequence>MAQLTPPFKILQVIDRLDAGGAERVMVDLANVLFRNGQVVTTLAILNHGDLRNDLENEIPKIDLNRTGRFSIGHMRKLSREAKRHDVVHVHMRHNLKYVWLVRFLFPFSARIIFHDHYGKINVDQSVSRALKLALKKVAYIGVSTQLADWARDKVGMPESKVFYLSNIIIRKELPPRPEEDKTGVKLVVVSNIRKEKNIEFAIEVADRLSADRAVTLTVYGQIVDHDYYDRLKGMIGELGLSDKVSFVHDCVDIQPELHKYDLALHTAKSETGPLVLIEYLCQELPFISFRTGEVISQLQEEVPDFIMDDFEVEAWVKRVEQLLSRKTYHHLIDLYRKHYSAENYFQKCMKIYEKSLTS</sequence>
<evidence type="ECO:0000313" key="3">
    <source>
        <dbReference type="EMBL" id="MDN5210982.1"/>
    </source>
</evidence>
<proteinExistence type="predicted"/>
<reference evidence="3" key="1">
    <citation type="submission" date="2023-06" db="EMBL/GenBank/DDBJ databases">
        <title>Genomic of Agaribacillus aureum.</title>
        <authorList>
            <person name="Wang G."/>
        </authorList>
    </citation>
    <scope>NUCLEOTIDE SEQUENCE</scope>
    <source>
        <strain evidence="3">BMA12</strain>
    </source>
</reference>
<dbReference type="InterPro" id="IPR001296">
    <property type="entry name" value="Glyco_trans_1"/>
</dbReference>
<dbReference type="GO" id="GO:0016757">
    <property type="term" value="F:glycosyltransferase activity"/>
    <property type="evidence" value="ECO:0007669"/>
    <property type="project" value="UniProtKB-KW"/>
</dbReference>
<feature type="domain" description="Glycosyltransferase subfamily 4-like N-terminal" evidence="2">
    <location>
        <begin position="20"/>
        <end position="167"/>
    </location>
</feature>
<comment type="caution">
    <text evidence="3">The sequence shown here is derived from an EMBL/GenBank/DDBJ whole genome shotgun (WGS) entry which is preliminary data.</text>
</comment>
<dbReference type="InterPro" id="IPR028098">
    <property type="entry name" value="Glyco_trans_4-like_N"/>
</dbReference>
<evidence type="ECO:0000313" key="4">
    <source>
        <dbReference type="Proteomes" id="UP001172083"/>
    </source>
</evidence>
<keyword evidence="4" id="KW-1185">Reference proteome</keyword>
<keyword evidence="3" id="KW-0808">Transferase</keyword>